<name>A0ABV2GE32_9BACL</name>
<evidence type="ECO:0000256" key="3">
    <source>
        <dbReference type="RuleBase" id="RU362042"/>
    </source>
</evidence>
<dbReference type="GO" id="GO:0009003">
    <property type="term" value="F:signal peptidase activity"/>
    <property type="evidence" value="ECO:0007669"/>
    <property type="project" value="UniProtKB-EC"/>
</dbReference>
<evidence type="ECO:0000256" key="1">
    <source>
        <dbReference type="ARBA" id="ARBA00004401"/>
    </source>
</evidence>
<dbReference type="Pfam" id="PF10502">
    <property type="entry name" value="Peptidase_S26"/>
    <property type="match status" value="1"/>
</dbReference>
<proteinExistence type="inferred from homology"/>
<dbReference type="EMBL" id="JBEPLW010000026">
    <property type="protein sequence ID" value="MET3576554.1"/>
    <property type="molecule type" value="Genomic_DNA"/>
</dbReference>
<dbReference type="RefSeq" id="WP_354198697.1">
    <property type="nucleotide sequence ID" value="NZ_JBEPLW010000026.1"/>
</dbReference>
<reference evidence="5 6" key="1">
    <citation type="submission" date="2024-06" db="EMBL/GenBank/DDBJ databases">
        <title>Genomic Encyclopedia of Type Strains, Phase IV (KMG-IV): sequencing the most valuable type-strain genomes for metagenomic binning, comparative biology and taxonomic classification.</title>
        <authorList>
            <person name="Goeker M."/>
        </authorList>
    </citation>
    <scope>NUCLEOTIDE SEQUENCE [LARGE SCALE GENOMIC DNA]</scope>
    <source>
        <strain evidence="5 6">DSM 26128</strain>
    </source>
</reference>
<dbReference type="EC" id="3.4.21.89" evidence="3"/>
<keyword evidence="6" id="KW-1185">Reference proteome</keyword>
<dbReference type="InterPro" id="IPR036286">
    <property type="entry name" value="LexA/Signal_pep-like_sf"/>
</dbReference>
<dbReference type="Gene3D" id="2.10.109.10">
    <property type="entry name" value="Umud Fragment, subunit A"/>
    <property type="match status" value="1"/>
</dbReference>
<comment type="catalytic activity">
    <reaction evidence="3">
        <text>Cleavage of hydrophobic, N-terminal signal or leader sequences from secreted and periplasmic proteins.</text>
        <dbReference type="EC" id="3.4.21.89"/>
    </reaction>
</comment>
<sequence length="192" mass="21584">MILAGCSGIEDEPDAITDLKTEESLQEVSQDDSTYPIDWSVDSMDRGNHDLETDIHGKLVVSKNIEPLERGDIIYYEHGQDEHLGRVVGLPGETAEIKKGQVFIDGRKLDTFYGTASVRGLGEKEYFEKTPKKNYDSAAMKEYFQTSMEPVTVKDHTVFVLVDQWWRGSDSKDFGLIPNSKIQGVIVGHEKN</sequence>
<dbReference type="SUPFAM" id="SSF51306">
    <property type="entry name" value="LexA/Signal peptidase"/>
    <property type="match status" value="1"/>
</dbReference>
<protein>
    <recommendedName>
        <fullName evidence="3">Signal peptidase I</fullName>
        <ecNumber evidence="3">3.4.21.89</ecNumber>
    </recommendedName>
</protein>
<dbReference type="InterPro" id="IPR000223">
    <property type="entry name" value="Pept_S26A_signal_pept_1"/>
</dbReference>
<evidence type="ECO:0000259" key="4">
    <source>
        <dbReference type="Pfam" id="PF10502"/>
    </source>
</evidence>
<feature type="domain" description="Peptidase S26" evidence="4">
    <location>
        <begin position="58"/>
        <end position="186"/>
    </location>
</feature>
<evidence type="ECO:0000313" key="6">
    <source>
        <dbReference type="Proteomes" id="UP001549099"/>
    </source>
</evidence>
<gene>
    <name evidence="5" type="ORF">ABID49_002483</name>
</gene>
<dbReference type="InterPro" id="IPR019533">
    <property type="entry name" value="Peptidase_S26"/>
</dbReference>
<dbReference type="NCBIfam" id="TIGR02227">
    <property type="entry name" value="sigpep_I_bact"/>
    <property type="match status" value="1"/>
</dbReference>
<keyword evidence="3 5" id="KW-0378">Hydrolase</keyword>
<dbReference type="Proteomes" id="UP001549099">
    <property type="component" value="Unassembled WGS sequence"/>
</dbReference>
<evidence type="ECO:0000256" key="2">
    <source>
        <dbReference type="ARBA" id="ARBA00009370"/>
    </source>
</evidence>
<accession>A0ABV2GE32</accession>
<organism evidence="5 6">
    <name type="scientific">Bhargavaea ullalensis</name>
    <dbReference type="NCBI Taxonomy" id="1265685"/>
    <lineage>
        <taxon>Bacteria</taxon>
        <taxon>Bacillati</taxon>
        <taxon>Bacillota</taxon>
        <taxon>Bacilli</taxon>
        <taxon>Bacillales</taxon>
        <taxon>Caryophanaceae</taxon>
        <taxon>Bhargavaea</taxon>
    </lineage>
</organism>
<dbReference type="PANTHER" id="PTHR43390">
    <property type="entry name" value="SIGNAL PEPTIDASE I"/>
    <property type="match status" value="1"/>
</dbReference>
<comment type="caution">
    <text evidence="5">The sequence shown here is derived from an EMBL/GenBank/DDBJ whole genome shotgun (WGS) entry which is preliminary data.</text>
</comment>
<evidence type="ECO:0000313" key="5">
    <source>
        <dbReference type="EMBL" id="MET3576554.1"/>
    </source>
</evidence>
<comment type="similarity">
    <text evidence="2 3">Belongs to the peptidase S26 family.</text>
</comment>
<keyword evidence="3" id="KW-0645">Protease</keyword>
<comment type="subcellular location">
    <subcellularLocation>
        <location evidence="1">Cell membrane</location>
        <topology evidence="1">Single-pass type II membrane protein</topology>
    </subcellularLocation>
    <subcellularLocation>
        <location evidence="3">Membrane</location>
        <topology evidence="3">Single-pass type II membrane protein</topology>
    </subcellularLocation>
</comment>
<dbReference type="PANTHER" id="PTHR43390:SF1">
    <property type="entry name" value="CHLOROPLAST PROCESSING PEPTIDASE"/>
    <property type="match status" value="1"/>
</dbReference>